<accession>A0A5C2SAL6</accession>
<dbReference type="PANTHER" id="PTHR31465">
    <property type="entry name" value="PROTEIN RTA1-RELATED"/>
    <property type="match status" value="1"/>
</dbReference>
<dbReference type="GO" id="GO:0016020">
    <property type="term" value="C:membrane"/>
    <property type="evidence" value="ECO:0007669"/>
    <property type="project" value="UniProtKB-SubCell"/>
</dbReference>
<feature type="transmembrane region" description="Helical" evidence="5">
    <location>
        <begin position="282"/>
        <end position="303"/>
    </location>
</feature>
<reference evidence="7" key="1">
    <citation type="journal article" date="2018" name="Genome Biol. Evol.">
        <title>Genomics and development of Lentinus tigrinus, a white-rot wood-decaying mushroom with dimorphic fruiting bodies.</title>
        <authorList>
            <person name="Wu B."/>
            <person name="Xu Z."/>
            <person name="Knudson A."/>
            <person name="Carlson A."/>
            <person name="Chen N."/>
            <person name="Kovaka S."/>
            <person name="LaButti K."/>
            <person name="Lipzen A."/>
            <person name="Pennachio C."/>
            <person name="Riley R."/>
            <person name="Schakwitz W."/>
            <person name="Umezawa K."/>
            <person name="Ohm R.A."/>
            <person name="Grigoriev I.V."/>
            <person name="Nagy L.G."/>
            <person name="Gibbons J."/>
            <person name="Hibbett D."/>
        </authorList>
    </citation>
    <scope>NUCLEOTIDE SEQUENCE [LARGE SCALE GENOMIC DNA]</scope>
    <source>
        <strain evidence="7">ALCF2SS1-6</strain>
    </source>
</reference>
<evidence type="ECO:0000313" key="7">
    <source>
        <dbReference type="EMBL" id="RPD58366.1"/>
    </source>
</evidence>
<keyword evidence="2 5" id="KW-0812">Transmembrane</keyword>
<keyword evidence="3 5" id="KW-1133">Transmembrane helix</keyword>
<dbReference type="Proteomes" id="UP000313359">
    <property type="component" value="Unassembled WGS sequence"/>
</dbReference>
<feature type="transmembrane region" description="Helical" evidence="5">
    <location>
        <begin position="90"/>
        <end position="109"/>
    </location>
</feature>
<feature type="transmembrane region" description="Helical" evidence="5">
    <location>
        <begin position="162"/>
        <end position="186"/>
    </location>
</feature>
<evidence type="ECO:0000256" key="1">
    <source>
        <dbReference type="ARBA" id="ARBA00004141"/>
    </source>
</evidence>
<dbReference type="InterPro" id="IPR007568">
    <property type="entry name" value="RTA1"/>
</dbReference>
<dbReference type="STRING" id="1328759.A0A5C2SAL6"/>
<evidence type="ECO:0000256" key="5">
    <source>
        <dbReference type="SAM" id="Phobius"/>
    </source>
</evidence>
<feature type="transmembrane region" description="Helical" evidence="5">
    <location>
        <begin position="121"/>
        <end position="141"/>
    </location>
</feature>
<keyword evidence="6" id="KW-0732">Signal</keyword>
<gene>
    <name evidence="7" type="ORF">L227DRAFT_612809</name>
</gene>
<proteinExistence type="predicted"/>
<feature type="signal peptide" evidence="6">
    <location>
        <begin position="1"/>
        <end position="35"/>
    </location>
</feature>
<dbReference type="Pfam" id="PF04479">
    <property type="entry name" value="RTA1"/>
    <property type="match status" value="1"/>
</dbReference>
<evidence type="ECO:0000256" key="6">
    <source>
        <dbReference type="SAM" id="SignalP"/>
    </source>
</evidence>
<dbReference type="OrthoDB" id="3358017at2759"/>
<comment type="subcellular location">
    <subcellularLocation>
        <location evidence="1">Membrane</location>
        <topology evidence="1">Multi-pass membrane protein</topology>
    </subcellularLocation>
</comment>
<feature type="transmembrane region" description="Helical" evidence="5">
    <location>
        <begin position="246"/>
        <end position="267"/>
    </location>
</feature>
<dbReference type="EMBL" id="ML122275">
    <property type="protein sequence ID" value="RPD58366.1"/>
    <property type="molecule type" value="Genomic_DNA"/>
</dbReference>
<dbReference type="PANTHER" id="PTHR31465:SF1">
    <property type="entry name" value="PROTEIN RTA1-RELATED"/>
    <property type="match status" value="1"/>
</dbReference>
<dbReference type="AlphaFoldDB" id="A0A5C2SAL6"/>
<evidence type="ECO:0000313" key="8">
    <source>
        <dbReference type="Proteomes" id="UP000313359"/>
    </source>
</evidence>
<feature type="transmembrane region" description="Helical" evidence="5">
    <location>
        <begin position="63"/>
        <end position="83"/>
    </location>
</feature>
<keyword evidence="4 5" id="KW-0472">Membrane</keyword>
<protein>
    <submittedName>
        <fullName evidence="7">RTA1-domain-containing protein</fullName>
    </submittedName>
</protein>
<evidence type="ECO:0000256" key="3">
    <source>
        <dbReference type="ARBA" id="ARBA00022989"/>
    </source>
</evidence>
<feature type="transmembrane region" description="Helical" evidence="5">
    <location>
        <begin position="198"/>
        <end position="222"/>
    </location>
</feature>
<organism evidence="7 8">
    <name type="scientific">Lentinus tigrinus ALCF2SS1-6</name>
    <dbReference type="NCBI Taxonomy" id="1328759"/>
    <lineage>
        <taxon>Eukaryota</taxon>
        <taxon>Fungi</taxon>
        <taxon>Dikarya</taxon>
        <taxon>Basidiomycota</taxon>
        <taxon>Agaricomycotina</taxon>
        <taxon>Agaricomycetes</taxon>
        <taxon>Polyporales</taxon>
        <taxon>Polyporaceae</taxon>
        <taxon>Lentinus</taxon>
    </lineage>
</organism>
<feature type="chain" id="PRO_5022987336" evidence="6">
    <location>
        <begin position="36"/>
        <end position="339"/>
    </location>
</feature>
<evidence type="ECO:0000256" key="2">
    <source>
        <dbReference type="ARBA" id="ARBA00022692"/>
    </source>
</evidence>
<sequence>MPHSRTSRVPSPARTTSWLCAVLTVLAACAASAEAVYTPVPWTFTDPKDDPFNPLRYISNNTLSAIAISLVLATALTQTVLLWRYGGRCMLSMLIGEFTWAVGFGVRFGLHVDPDSEGKYIAYYLFIVLSPCAFIASEYMLMGRLARYIKSNKHLLIRPQRITVVFVISDVTTFLVQAAGALLSISHNQKLSKTGEHIFLAGLALQLASFAFFVLVALRFLYRVKTMEPHTWAMDREKPWHRDWRALSYVLLISSVGILIRCVYRVIELSQGYRGHLATTEGYFYGLDSLPLFIAVVVYTPFWPGRMIPFIDKLANVDHIDTPPVAEERPSSGSEEVKT</sequence>
<dbReference type="PROSITE" id="PS51257">
    <property type="entry name" value="PROKAR_LIPOPROTEIN"/>
    <property type="match status" value="1"/>
</dbReference>
<name>A0A5C2SAL6_9APHY</name>
<evidence type="ECO:0000256" key="4">
    <source>
        <dbReference type="ARBA" id="ARBA00023136"/>
    </source>
</evidence>
<keyword evidence="8" id="KW-1185">Reference proteome</keyword>